<feature type="signal peptide" evidence="8">
    <location>
        <begin position="1"/>
        <end position="23"/>
    </location>
</feature>
<dbReference type="GO" id="GO:0008810">
    <property type="term" value="F:cellulase activity"/>
    <property type="evidence" value="ECO:0007669"/>
    <property type="project" value="UniProtKB-EC"/>
</dbReference>
<organism evidence="9 10">
    <name type="scientific">Pelagicoccus enzymogenes</name>
    <dbReference type="NCBI Taxonomy" id="2773457"/>
    <lineage>
        <taxon>Bacteria</taxon>
        <taxon>Pseudomonadati</taxon>
        <taxon>Verrucomicrobiota</taxon>
        <taxon>Opitutia</taxon>
        <taxon>Puniceicoccales</taxon>
        <taxon>Pelagicoccaceae</taxon>
        <taxon>Pelagicoccus</taxon>
    </lineage>
</organism>
<dbReference type="SUPFAM" id="SSF48208">
    <property type="entry name" value="Six-hairpin glycosidases"/>
    <property type="match status" value="1"/>
</dbReference>
<evidence type="ECO:0000256" key="3">
    <source>
        <dbReference type="ARBA" id="ARBA00012601"/>
    </source>
</evidence>
<dbReference type="Proteomes" id="UP000622317">
    <property type="component" value="Unassembled WGS sequence"/>
</dbReference>
<dbReference type="EMBL" id="JACYFG010000006">
    <property type="protein sequence ID" value="MBD5778864.1"/>
    <property type="molecule type" value="Genomic_DNA"/>
</dbReference>
<comment type="catalytic activity">
    <reaction evidence="1">
        <text>Endohydrolysis of (1-&gt;4)-beta-D-glucosidic linkages in cellulose, lichenin and cereal beta-D-glucans.</text>
        <dbReference type="EC" id="3.2.1.4"/>
    </reaction>
</comment>
<feature type="chain" id="PRO_5037518729" description="cellulase" evidence="8">
    <location>
        <begin position="24"/>
        <end position="436"/>
    </location>
</feature>
<dbReference type="InterPro" id="IPR012341">
    <property type="entry name" value="6hp_glycosidase-like_sf"/>
</dbReference>
<dbReference type="EC" id="3.2.1.4" evidence="3"/>
<dbReference type="InterPro" id="IPR002037">
    <property type="entry name" value="Glyco_hydro_8"/>
</dbReference>
<reference evidence="9" key="1">
    <citation type="submission" date="2020-09" db="EMBL/GenBank/DDBJ databases">
        <title>Pelagicoccus enzymogenes sp. nov. with an EPS production, isolated from marine sediment.</title>
        <authorList>
            <person name="Feng X."/>
        </authorList>
    </citation>
    <scope>NUCLEOTIDE SEQUENCE</scope>
    <source>
        <strain evidence="9">NFK12</strain>
    </source>
</reference>
<evidence type="ECO:0000256" key="8">
    <source>
        <dbReference type="SAM" id="SignalP"/>
    </source>
</evidence>
<comment type="caution">
    <text evidence="9">The sequence shown here is derived from an EMBL/GenBank/DDBJ whole genome shotgun (WGS) entry which is preliminary data.</text>
</comment>
<keyword evidence="8" id="KW-0732">Signal</keyword>
<evidence type="ECO:0000256" key="6">
    <source>
        <dbReference type="ARBA" id="ARBA00023295"/>
    </source>
</evidence>
<accession>A0A927F6P8</accession>
<name>A0A927F6P8_9BACT</name>
<proteinExistence type="inferred from homology"/>
<keyword evidence="4 9" id="KW-0378">Hydrolase</keyword>
<dbReference type="RefSeq" id="WP_191615991.1">
    <property type="nucleotide sequence ID" value="NZ_JACYFG010000006.1"/>
</dbReference>
<dbReference type="Gene3D" id="1.50.10.10">
    <property type="match status" value="1"/>
</dbReference>
<keyword evidence="7" id="KW-0119">Carbohydrate metabolism</keyword>
<keyword evidence="7" id="KW-0624">Polysaccharide degradation</keyword>
<dbReference type="Pfam" id="PF01270">
    <property type="entry name" value="Glyco_hydro_8"/>
    <property type="match status" value="1"/>
</dbReference>
<evidence type="ECO:0000256" key="4">
    <source>
        <dbReference type="ARBA" id="ARBA00022801"/>
    </source>
</evidence>
<evidence type="ECO:0000256" key="5">
    <source>
        <dbReference type="ARBA" id="ARBA00023001"/>
    </source>
</evidence>
<gene>
    <name evidence="9" type="ORF">IEN85_05125</name>
</gene>
<evidence type="ECO:0000313" key="9">
    <source>
        <dbReference type="EMBL" id="MBD5778864.1"/>
    </source>
</evidence>
<evidence type="ECO:0000313" key="10">
    <source>
        <dbReference type="Proteomes" id="UP000622317"/>
    </source>
</evidence>
<keyword evidence="10" id="KW-1185">Reference proteome</keyword>
<keyword evidence="6" id="KW-0326">Glycosidase</keyword>
<comment type="similarity">
    <text evidence="2">Belongs to the glycosyl hydrolase 8 (cellulase D) family.</text>
</comment>
<dbReference type="AlphaFoldDB" id="A0A927F6P8"/>
<evidence type="ECO:0000256" key="7">
    <source>
        <dbReference type="ARBA" id="ARBA00023326"/>
    </source>
</evidence>
<dbReference type="InterPro" id="IPR008928">
    <property type="entry name" value="6-hairpin_glycosidase_sf"/>
</dbReference>
<sequence length="436" mass="49275">MPPKLTTTLGILAAFVFASTTPAAPPPGGAALTGEYPNLFKTYLGKSDEEIEAKVEGAFDQLFYGDPFTERVYYTASEDTAYLADVGSRDVRSEGISYGMMITVQMDKQQEFNALWKWAKTHMQYTEGPLRGYFAWHRDYDGDMTRADGSEIRGAGPAPDGENWMVMALFFASHRWGDGEGIFNYGREAQDLLRMMIHKDDEPDRGDIVSMFHPEEKQIRFTPDGQYGPNFTDPSYHTPHFTELMARWAEDPADRAFLAEVAQTSRQLFRNAAHPETGIMANYTEFDGTPIVRWDRAFAADAWRTLGWPAMDWSWWGEDEWMVEQSNRILRFYAAQPVDDWPDHMELDGTVQRRGGWAHGLTGMAATAALAADPELGKPMVERLWNLELPNDVGRDTDGLMAEGELRSQRYYSGLLMMFGLLHASGTFQIYGPVEP</sequence>
<evidence type="ECO:0000256" key="2">
    <source>
        <dbReference type="ARBA" id="ARBA00009209"/>
    </source>
</evidence>
<protein>
    <recommendedName>
        <fullName evidence="3">cellulase</fullName>
        <ecNumber evidence="3">3.2.1.4</ecNumber>
    </recommendedName>
</protein>
<keyword evidence="5" id="KW-0136">Cellulose degradation</keyword>
<dbReference type="GO" id="GO:0030245">
    <property type="term" value="P:cellulose catabolic process"/>
    <property type="evidence" value="ECO:0007669"/>
    <property type="project" value="UniProtKB-KW"/>
</dbReference>
<evidence type="ECO:0000256" key="1">
    <source>
        <dbReference type="ARBA" id="ARBA00000966"/>
    </source>
</evidence>